<accession>A0ABT6Q3N5</accession>
<comment type="caution">
    <text evidence="5">The sequence shown here is derived from an EMBL/GenBank/DDBJ whole genome shotgun (WGS) entry which is preliminary data.</text>
</comment>
<dbReference type="NCBIfam" id="TIGR00187">
    <property type="entry name" value="ribE"/>
    <property type="match status" value="1"/>
</dbReference>
<dbReference type="InterPro" id="IPR001783">
    <property type="entry name" value="Lumazine-bd"/>
</dbReference>
<dbReference type="Gene3D" id="2.40.30.20">
    <property type="match status" value="2"/>
</dbReference>
<keyword evidence="1" id="KW-0677">Repeat</keyword>
<feature type="domain" description="Lumazine-binding" evidence="4">
    <location>
        <begin position="1"/>
        <end position="95"/>
    </location>
</feature>
<feature type="repeat" description="Lumazine-binding" evidence="3">
    <location>
        <begin position="96"/>
        <end position="202"/>
    </location>
</feature>
<dbReference type="InterPro" id="IPR026017">
    <property type="entry name" value="Lumazine-bd_dom"/>
</dbReference>
<name>A0ABT6Q3N5_9PROT</name>
<dbReference type="InterPro" id="IPR023366">
    <property type="entry name" value="ATP_synth_asu-like_sf"/>
</dbReference>
<dbReference type="PANTHER" id="PTHR21098">
    <property type="entry name" value="RIBOFLAVIN SYNTHASE ALPHA CHAIN"/>
    <property type="match status" value="1"/>
</dbReference>
<dbReference type="RefSeq" id="WP_281448793.1">
    <property type="nucleotide sequence ID" value="NZ_JASBAO010000001.1"/>
</dbReference>
<dbReference type="NCBIfam" id="NF006767">
    <property type="entry name" value="PRK09289.1"/>
    <property type="match status" value="1"/>
</dbReference>
<dbReference type="SUPFAM" id="SSF63380">
    <property type="entry name" value="Riboflavin synthase domain-like"/>
    <property type="match status" value="2"/>
</dbReference>
<evidence type="ECO:0000256" key="1">
    <source>
        <dbReference type="ARBA" id="ARBA00022737"/>
    </source>
</evidence>
<evidence type="ECO:0000259" key="4">
    <source>
        <dbReference type="PROSITE" id="PS51177"/>
    </source>
</evidence>
<dbReference type="CDD" id="cd00402">
    <property type="entry name" value="Riboflavin_synthase_like"/>
    <property type="match status" value="1"/>
</dbReference>
<dbReference type="EC" id="2.5.1.9" evidence="2"/>
<dbReference type="PANTHER" id="PTHR21098:SF0">
    <property type="entry name" value="RIBOFLAVIN SYNTHASE"/>
    <property type="match status" value="1"/>
</dbReference>
<dbReference type="InterPro" id="IPR017938">
    <property type="entry name" value="Riboflavin_synthase-like_b-brl"/>
</dbReference>
<reference evidence="5" key="1">
    <citation type="submission" date="2023-05" db="EMBL/GenBank/DDBJ databases">
        <title>Whole genome sequence of Commensalibacter sp.</title>
        <authorList>
            <person name="Charoenyingcharoen P."/>
            <person name="Yukphan P."/>
        </authorList>
    </citation>
    <scope>NUCLEOTIDE SEQUENCE</scope>
    <source>
        <strain evidence="5">TBRC 16381</strain>
    </source>
</reference>
<sequence>MFSGIIESLGTIQSINREKDAIVIVVQTGIKDLTLGESVAVNGVCLTVTHSNHEGNASFFVSSETLDRTNLGQLTNTKRVNLERAVTPSTRLSGHIVQGHVDATGRFVNVQKSGDAHQVFFAFPQQLRKYVVEKGSIAIDGVSLTLNGIGELGQNGANADEFIIHIMIIPHTWEHTTLGHLTLGDKVNVEVDIIAKYVENLCIVQK</sequence>
<dbReference type="EMBL" id="JASBAO010000001">
    <property type="protein sequence ID" value="MDI2091707.1"/>
    <property type="molecule type" value="Genomic_DNA"/>
</dbReference>
<dbReference type="Pfam" id="PF00677">
    <property type="entry name" value="Lum_binding"/>
    <property type="match status" value="2"/>
</dbReference>
<evidence type="ECO:0000313" key="5">
    <source>
        <dbReference type="EMBL" id="MDI2091707.1"/>
    </source>
</evidence>
<dbReference type="Proteomes" id="UP001431634">
    <property type="component" value="Unassembled WGS sequence"/>
</dbReference>
<dbReference type="PROSITE" id="PS51177">
    <property type="entry name" value="LUMAZINE_BIND"/>
    <property type="match status" value="2"/>
</dbReference>
<keyword evidence="5" id="KW-0808">Transferase</keyword>
<evidence type="ECO:0000256" key="3">
    <source>
        <dbReference type="PROSITE-ProRule" id="PRU00524"/>
    </source>
</evidence>
<feature type="repeat" description="Lumazine-binding" evidence="3">
    <location>
        <begin position="1"/>
        <end position="95"/>
    </location>
</feature>
<evidence type="ECO:0000313" key="6">
    <source>
        <dbReference type="Proteomes" id="UP001431634"/>
    </source>
</evidence>
<organism evidence="5 6">
    <name type="scientific">Commensalibacter oyaizuii</name>
    <dbReference type="NCBI Taxonomy" id="3043873"/>
    <lineage>
        <taxon>Bacteria</taxon>
        <taxon>Pseudomonadati</taxon>
        <taxon>Pseudomonadota</taxon>
        <taxon>Alphaproteobacteria</taxon>
        <taxon>Acetobacterales</taxon>
        <taxon>Acetobacteraceae</taxon>
    </lineage>
</organism>
<protein>
    <recommendedName>
        <fullName evidence="2">Riboflavin synthase</fullName>
        <ecNumber evidence="2">2.5.1.9</ecNumber>
    </recommendedName>
</protein>
<proteinExistence type="predicted"/>
<feature type="domain" description="Lumazine-binding" evidence="4">
    <location>
        <begin position="96"/>
        <end position="202"/>
    </location>
</feature>
<evidence type="ECO:0000256" key="2">
    <source>
        <dbReference type="NCBIfam" id="TIGR00187"/>
    </source>
</evidence>
<dbReference type="PIRSF" id="PIRSF000498">
    <property type="entry name" value="Riboflavin_syn_A"/>
    <property type="match status" value="1"/>
</dbReference>
<dbReference type="GO" id="GO:0004746">
    <property type="term" value="F:riboflavin synthase activity"/>
    <property type="evidence" value="ECO:0007669"/>
    <property type="project" value="UniProtKB-EC"/>
</dbReference>
<keyword evidence="6" id="KW-1185">Reference proteome</keyword>
<gene>
    <name evidence="5" type="ORF">QJV27_10065</name>
</gene>